<sequence>MVFRRRTTEERAESSPLAQRKRKLMVILAVAVLVSTGGLIASTQVKSPAQLAAETDEPEPSLLTAEVEHKVLASTLVVSGSFSGGRQLKFTPAAVAATDNAPGASALVLTAVHTKSGAQVTAGKVLVEVSERPVFALPGQFPAYRDLAPGLTGKDVAQLQSALDDLGYDSGDPDGHFGVSTTNAVKRFYRDLGYPVPVAGEDDAAEPIVPMSEVVFLPALPARVAAFSLRVGDTVDDPLITFSTGGPTLDARLDPADQALVKVGMKATVDSETTGFTGAGTVESIGAKTDAEDGETAYIPLRIAPAKPWPRDLESQQVRVTITTASTDEPVLAVPEAAISSSADGHTTVTVVEPDGVQRPVEVTPGLSAGGMVEVMPVGADLKPGSAVVTGEEQPPAEAETEPTDEAEPSEEPDEPEEPESSEEADEPDPSESAGG</sequence>
<organism evidence="5 6">
    <name type="scientific">Phytohabitans flavus</name>
    <dbReference type="NCBI Taxonomy" id="1076124"/>
    <lineage>
        <taxon>Bacteria</taxon>
        <taxon>Bacillati</taxon>
        <taxon>Actinomycetota</taxon>
        <taxon>Actinomycetes</taxon>
        <taxon>Micromonosporales</taxon>
        <taxon>Micromonosporaceae</taxon>
    </lineage>
</organism>
<dbReference type="Gene3D" id="1.10.101.10">
    <property type="entry name" value="PGBD-like superfamily/PGBD"/>
    <property type="match status" value="1"/>
</dbReference>
<dbReference type="InterPro" id="IPR002477">
    <property type="entry name" value="Peptidoglycan-bd-like"/>
</dbReference>
<keyword evidence="6" id="KW-1185">Reference proteome</keyword>
<reference evidence="5 6" key="2">
    <citation type="submission" date="2020-03" db="EMBL/GenBank/DDBJ databases">
        <authorList>
            <person name="Ichikawa N."/>
            <person name="Kimura A."/>
            <person name="Kitahashi Y."/>
            <person name="Uohara A."/>
        </authorList>
    </citation>
    <scope>NUCLEOTIDE SEQUENCE [LARGE SCALE GENOMIC DNA]</scope>
    <source>
        <strain evidence="5 6">NBRC 107702</strain>
    </source>
</reference>
<evidence type="ECO:0000256" key="3">
    <source>
        <dbReference type="SAM" id="Phobius"/>
    </source>
</evidence>
<dbReference type="InterPro" id="IPR036366">
    <property type="entry name" value="PGBDSf"/>
</dbReference>
<gene>
    <name evidence="5" type="ORF">Pflav_084770</name>
</gene>
<feature type="compositionally biased region" description="Acidic residues" evidence="2">
    <location>
        <begin position="399"/>
        <end position="430"/>
    </location>
</feature>
<dbReference type="GO" id="GO:0015679">
    <property type="term" value="P:plasma membrane copper ion transport"/>
    <property type="evidence" value="ECO:0007669"/>
    <property type="project" value="TreeGrafter"/>
</dbReference>
<dbReference type="PANTHER" id="PTHR30097:SF4">
    <property type="entry name" value="SLR6042 PROTEIN"/>
    <property type="match status" value="1"/>
</dbReference>
<evidence type="ECO:0000256" key="2">
    <source>
        <dbReference type="SAM" id="MobiDB-lite"/>
    </source>
</evidence>
<feature type="transmembrane region" description="Helical" evidence="3">
    <location>
        <begin position="24"/>
        <end position="41"/>
    </location>
</feature>
<protein>
    <recommendedName>
        <fullName evidence="4">Peptidoglycan binding-like domain-containing protein</fullName>
    </recommendedName>
</protein>
<dbReference type="EMBL" id="AP022870">
    <property type="protein sequence ID" value="BCB82067.1"/>
    <property type="molecule type" value="Genomic_DNA"/>
</dbReference>
<dbReference type="AlphaFoldDB" id="A0A6F8Y7M7"/>
<dbReference type="SUPFAM" id="SSF47090">
    <property type="entry name" value="PGBD-like"/>
    <property type="match status" value="1"/>
</dbReference>
<keyword evidence="3" id="KW-0812">Transmembrane</keyword>
<dbReference type="GO" id="GO:0030313">
    <property type="term" value="C:cell envelope"/>
    <property type="evidence" value="ECO:0007669"/>
    <property type="project" value="TreeGrafter"/>
</dbReference>
<dbReference type="Proteomes" id="UP000502508">
    <property type="component" value="Chromosome"/>
</dbReference>
<evidence type="ECO:0000313" key="6">
    <source>
        <dbReference type="Proteomes" id="UP000502508"/>
    </source>
</evidence>
<feature type="region of interest" description="Disordered" evidence="2">
    <location>
        <begin position="382"/>
        <end position="436"/>
    </location>
</feature>
<keyword evidence="3" id="KW-0472">Membrane</keyword>
<keyword evidence="3" id="KW-1133">Transmembrane helix</keyword>
<evidence type="ECO:0000259" key="4">
    <source>
        <dbReference type="Pfam" id="PF01471"/>
    </source>
</evidence>
<dbReference type="KEGG" id="pfla:Pflav_084770"/>
<dbReference type="PANTHER" id="PTHR30097">
    <property type="entry name" value="CATION EFFLUX SYSTEM PROTEIN CUSB"/>
    <property type="match status" value="1"/>
</dbReference>
<dbReference type="InterPro" id="IPR036365">
    <property type="entry name" value="PGBD-like_sf"/>
</dbReference>
<dbReference type="RefSeq" id="WP_173041728.1">
    <property type="nucleotide sequence ID" value="NZ_AP022870.1"/>
</dbReference>
<evidence type="ECO:0000313" key="5">
    <source>
        <dbReference type="EMBL" id="BCB82067.1"/>
    </source>
</evidence>
<dbReference type="Gene3D" id="2.40.420.20">
    <property type="match status" value="1"/>
</dbReference>
<name>A0A6F8Y7M7_9ACTN</name>
<dbReference type="GO" id="GO:0060003">
    <property type="term" value="P:copper ion export"/>
    <property type="evidence" value="ECO:0007669"/>
    <property type="project" value="TreeGrafter"/>
</dbReference>
<accession>A0A6F8Y7M7</accession>
<evidence type="ECO:0000256" key="1">
    <source>
        <dbReference type="ARBA" id="ARBA00022448"/>
    </source>
</evidence>
<proteinExistence type="predicted"/>
<dbReference type="InterPro" id="IPR051909">
    <property type="entry name" value="MFP_Cation_Efflux"/>
</dbReference>
<feature type="domain" description="Peptidoglycan binding-like" evidence="4">
    <location>
        <begin position="152"/>
        <end position="196"/>
    </location>
</feature>
<keyword evidence="1" id="KW-0813">Transport</keyword>
<dbReference type="Pfam" id="PF01471">
    <property type="entry name" value="PG_binding_1"/>
    <property type="match status" value="1"/>
</dbReference>
<reference evidence="5 6" key="1">
    <citation type="submission" date="2020-03" db="EMBL/GenBank/DDBJ databases">
        <title>Whole genome shotgun sequence of Phytohabitans flavus NBRC 107702.</title>
        <authorList>
            <person name="Komaki H."/>
            <person name="Tamura T."/>
        </authorList>
    </citation>
    <scope>NUCLEOTIDE SEQUENCE [LARGE SCALE GENOMIC DNA]</scope>
    <source>
        <strain evidence="5 6">NBRC 107702</strain>
    </source>
</reference>